<gene>
    <name evidence="1" type="ORF">HCX62_01925</name>
</gene>
<dbReference type="EMBL" id="JAATOD010000001">
    <property type="protein sequence ID" value="MBC2328804.1"/>
    <property type="molecule type" value="Genomic_DNA"/>
</dbReference>
<name>A0A7X0ZYM0_9LIST</name>
<evidence type="ECO:0000313" key="2">
    <source>
        <dbReference type="Proteomes" id="UP000572016"/>
    </source>
</evidence>
<dbReference type="RefSeq" id="WP_185636826.1">
    <property type="nucleotide sequence ID" value="NZ_JAATOD010000001.1"/>
</dbReference>
<comment type="caution">
    <text evidence="1">The sequence shown here is derived from an EMBL/GenBank/DDBJ whole genome shotgun (WGS) entry which is preliminary data.</text>
</comment>
<protein>
    <submittedName>
        <fullName evidence="1">Uncharacterized protein</fullName>
    </submittedName>
</protein>
<organism evidence="1 2">
    <name type="scientific">Listeria swaminathanii</name>
    <dbReference type="NCBI Taxonomy" id="2713501"/>
    <lineage>
        <taxon>Bacteria</taxon>
        <taxon>Bacillati</taxon>
        <taxon>Bacillota</taxon>
        <taxon>Bacilli</taxon>
        <taxon>Bacillales</taxon>
        <taxon>Listeriaceae</taxon>
        <taxon>Listeria</taxon>
    </lineage>
</organism>
<evidence type="ECO:0000313" key="1">
    <source>
        <dbReference type="EMBL" id="MBC2328804.1"/>
    </source>
</evidence>
<proteinExistence type="predicted"/>
<dbReference type="AlphaFoldDB" id="A0A7X0ZYM0"/>
<accession>A0A7X0ZYM0</accession>
<reference evidence="1 2" key="1">
    <citation type="submission" date="2020-03" db="EMBL/GenBank/DDBJ databases">
        <title>Soil Listeria distribution.</title>
        <authorList>
            <person name="Liao J."/>
            <person name="Wiedmann M."/>
        </authorList>
    </citation>
    <scope>NUCLEOTIDE SEQUENCE [LARGE SCALE GENOMIC DNA]</scope>
    <source>
        <strain evidence="1 2">FSL L7-0020</strain>
    </source>
</reference>
<dbReference type="Proteomes" id="UP000572016">
    <property type="component" value="Unassembled WGS sequence"/>
</dbReference>
<sequence>MIAFLIPSQTELATDLMALHALETVFLIPFIASDINGFNGIPNGTNRIFDAIKHGFYTVQTGRHNDELKYHLS</sequence>